<reference evidence="7" key="1">
    <citation type="journal article" date="2020" name="Nat. Commun.">
        <title>Large-scale genome sequencing of mycorrhizal fungi provides insights into the early evolution of symbiotic traits.</title>
        <authorList>
            <person name="Miyauchi S."/>
            <person name="Kiss E."/>
            <person name="Kuo A."/>
            <person name="Drula E."/>
            <person name="Kohler A."/>
            <person name="Sanchez-Garcia M."/>
            <person name="Morin E."/>
            <person name="Andreopoulos B."/>
            <person name="Barry K.W."/>
            <person name="Bonito G."/>
            <person name="Buee M."/>
            <person name="Carver A."/>
            <person name="Chen C."/>
            <person name="Cichocki N."/>
            <person name="Clum A."/>
            <person name="Culley D."/>
            <person name="Crous P.W."/>
            <person name="Fauchery L."/>
            <person name="Girlanda M."/>
            <person name="Hayes R.D."/>
            <person name="Keri Z."/>
            <person name="LaButti K."/>
            <person name="Lipzen A."/>
            <person name="Lombard V."/>
            <person name="Magnuson J."/>
            <person name="Maillard F."/>
            <person name="Murat C."/>
            <person name="Nolan M."/>
            <person name="Ohm R.A."/>
            <person name="Pangilinan J."/>
            <person name="Pereira M.F."/>
            <person name="Perotto S."/>
            <person name="Peter M."/>
            <person name="Pfister S."/>
            <person name="Riley R."/>
            <person name="Sitrit Y."/>
            <person name="Stielow J.B."/>
            <person name="Szollosi G."/>
            <person name="Zifcakova L."/>
            <person name="Stursova M."/>
            <person name="Spatafora J.W."/>
            <person name="Tedersoo L."/>
            <person name="Vaario L.M."/>
            <person name="Yamada A."/>
            <person name="Yan M."/>
            <person name="Wang P."/>
            <person name="Xu J."/>
            <person name="Bruns T."/>
            <person name="Baldrian P."/>
            <person name="Vilgalys R."/>
            <person name="Dunand C."/>
            <person name="Henrissat B."/>
            <person name="Grigoriev I.V."/>
            <person name="Hibbett D."/>
            <person name="Nagy L.G."/>
            <person name="Martin F.M."/>
        </authorList>
    </citation>
    <scope>NUCLEOTIDE SEQUENCE</scope>
    <source>
        <strain evidence="7">UP504</strain>
    </source>
</reference>
<evidence type="ECO:0000256" key="6">
    <source>
        <dbReference type="SAM" id="Phobius"/>
    </source>
</evidence>
<keyword evidence="8" id="KW-1185">Reference proteome</keyword>
<dbReference type="OrthoDB" id="30881at2759"/>
<evidence type="ECO:0000256" key="5">
    <source>
        <dbReference type="ARBA" id="ARBA00023136"/>
    </source>
</evidence>
<evidence type="ECO:0000256" key="4">
    <source>
        <dbReference type="ARBA" id="ARBA00022989"/>
    </source>
</evidence>
<gene>
    <name evidence="7" type="ORF">BS47DRAFT_1377042</name>
</gene>
<evidence type="ECO:0000313" key="8">
    <source>
        <dbReference type="Proteomes" id="UP000886523"/>
    </source>
</evidence>
<feature type="transmembrane region" description="Helical" evidence="6">
    <location>
        <begin position="235"/>
        <end position="257"/>
    </location>
</feature>
<accession>A0A9P6AUG2</accession>
<evidence type="ECO:0000313" key="7">
    <source>
        <dbReference type="EMBL" id="KAF9512126.1"/>
    </source>
</evidence>
<feature type="transmembrane region" description="Helical" evidence="6">
    <location>
        <begin position="187"/>
        <end position="214"/>
    </location>
</feature>
<organism evidence="7 8">
    <name type="scientific">Hydnum rufescens UP504</name>
    <dbReference type="NCBI Taxonomy" id="1448309"/>
    <lineage>
        <taxon>Eukaryota</taxon>
        <taxon>Fungi</taxon>
        <taxon>Dikarya</taxon>
        <taxon>Basidiomycota</taxon>
        <taxon>Agaricomycotina</taxon>
        <taxon>Agaricomycetes</taxon>
        <taxon>Cantharellales</taxon>
        <taxon>Hydnaceae</taxon>
        <taxon>Hydnum</taxon>
    </lineage>
</organism>
<comment type="similarity">
    <text evidence="2">Belongs to the TMEM19 family.</text>
</comment>
<dbReference type="AlphaFoldDB" id="A0A9P6AUG2"/>
<feature type="transmembrane region" description="Helical" evidence="6">
    <location>
        <begin position="144"/>
        <end position="167"/>
    </location>
</feature>
<feature type="transmembrane region" description="Helical" evidence="6">
    <location>
        <begin position="294"/>
        <end position="311"/>
    </location>
</feature>
<evidence type="ECO:0000256" key="3">
    <source>
        <dbReference type="ARBA" id="ARBA00022692"/>
    </source>
</evidence>
<dbReference type="Pfam" id="PF01940">
    <property type="entry name" value="DUF92"/>
    <property type="match status" value="1"/>
</dbReference>
<evidence type="ECO:0008006" key="9">
    <source>
        <dbReference type="Google" id="ProtNLM"/>
    </source>
</evidence>
<feature type="transmembrane region" description="Helical" evidence="6">
    <location>
        <begin position="31"/>
        <end position="60"/>
    </location>
</feature>
<protein>
    <recommendedName>
        <fullName evidence="9">Transmembrane protein 19</fullName>
    </recommendedName>
</protein>
<dbReference type="PANTHER" id="PTHR13353">
    <property type="entry name" value="TRANSMEMBRANE PROTEIN 19"/>
    <property type="match status" value="1"/>
</dbReference>
<dbReference type="PANTHER" id="PTHR13353:SF5">
    <property type="entry name" value="TRANSMEMBRANE PROTEIN 19"/>
    <property type="match status" value="1"/>
</dbReference>
<name>A0A9P6AUG2_9AGAM</name>
<keyword evidence="4 6" id="KW-1133">Transmembrane helix</keyword>
<keyword evidence="5 6" id="KW-0472">Membrane</keyword>
<dbReference type="GO" id="GO:0016020">
    <property type="term" value="C:membrane"/>
    <property type="evidence" value="ECO:0007669"/>
    <property type="project" value="UniProtKB-SubCell"/>
</dbReference>
<keyword evidence="3 6" id="KW-0812">Transmembrane</keyword>
<dbReference type="InterPro" id="IPR002794">
    <property type="entry name" value="DUF92_TMEM19"/>
</dbReference>
<evidence type="ECO:0000256" key="2">
    <source>
        <dbReference type="ARBA" id="ARBA00009012"/>
    </source>
</evidence>
<dbReference type="Proteomes" id="UP000886523">
    <property type="component" value="Unassembled WGS sequence"/>
</dbReference>
<proteinExistence type="inferred from homology"/>
<sequence length="315" mass="33729">MLDSVLSAWPFVLAASLSVSGYRKRSLSLSGAVAAFLIGFTMMSIPLRVFGVTLIAFYLIGSKATKVGKSLKAKLEEGHQEQGIGRPGRSFACTLWATMFHAHSWHSKILSPFLLPYLGHPVLHTIISWCPLASEKEILRSRTLIFAFLGHFACCLGDTLASELGILSKSPPLLITTWRPVPPGTNGGVSLIGTSASIAGGAIIGATMALDLWAEKGMCLVTSWEYNVLNEAGRLVVYGAIAGALGSFVDSLLGATVQVTRYNPETKQILQDDSVPTKDVTIVSGWGILSNNQVNFISSLMIAVLFGVLGYRELI</sequence>
<comment type="caution">
    <text evidence="7">The sequence shown here is derived from an EMBL/GenBank/DDBJ whole genome shotgun (WGS) entry which is preliminary data.</text>
</comment>
<dbReference type="EMBL" id="MU128991">
    <property type="protein sequence ID" value="KAF9512126.1"/>
    <property type="molecule type" value="Genomic_DNA"/>
</dbReference>
<comment type="subcellular location">
    <subcellularLocation>
        <location evidence="1">Membrane</location>
        <topology evidence="1">Multi-pass membrane protein</topology>
    </subcellularLocation>
</comment>
<evidence type="ECO:0000256" key="1">
    <source>
        <dbReference type="ARBA" id="ARBA00004141"/>
    </source>
</evidence>